<proteinExistence type="predicted"/>
<feature type="region of interest" description="Disordered" evidence="1">
    <location>
        <begin position="211"/>
        <end position="260"/>
    </location>
</feature>
<accession>A0A9P7CZ33</accession>
<sequence>MCETIYKGRFCLITQEDDEVQIAHVIPLATKGSTFKLYEYCLGLKYKNLHVNSRSNLFNLTPTWHSHFDKNAWFLLPDAQTLGDVHHHVKAAIKWRQNPNSKGIKPLRSKWQLETPTKYTFIPVSFDGFIARQKELHQYPYPNLPLLECHILPPYAVINAGQKLCRNQVDRIVRGLCAEQTTEFEELKQRLTLLCDIWDLFMGAQDAAKAWGKPAEGDNTEAVGSRKRKQNDSGQTNRRSTRSKSEHGGHRKRERSPNLIGDILTEKFVSGIKRQRTYDWKLASNNGS</sequence>
<evidence type="ECO:0000256" key="1">
    <source>
        <dbReference type="SAM" id="MobiDB-lite"/>
    </source>
</evidence>
<name>A0A9P7CZ33_9AGAM</name>
<evidence type="ECO:0000313" key="3">
    <source>
        <dbReference type="EMBL" id="KAG1774255.1"/>
    </source>
</evidence>
<dbReference type="OrthoDB" id="2632038at2759"/>
<protein>
    <recommendedName>
        <fullName evidence="2">HNH nuclease domain-containing protein</fullName>
    </recommendedName>
</protein>
<feature type="domain" description="HNH nuclease" evidence="2">
    <location>
        <begin position="11"/>
        <end position="73"/>
    </location>
</feature>
<comment type="caution">
    <text evidence="3">The sequence shown here is derived from an EMBL/GenBank/DDBJ whole genome shotgun (WGS) entry which is preliminary data.</text>
</comment>
<keyword evidence="4" id="KW-1185">Reference proteome</keyword>
<dbReference type="InterPro" id="IPR003615">
    <property type="entry name" value="HNH_nuc"/>
</dbReference>
<dbReference type="Proteomes" id="UP000714275">
    <property type="component" value="Unassembled WGS sequence"/>
</dbReference>
<dbReference type="AlphaFoldDB" id="A0A9P7CZ33"/>
<evidence type="ECO:0000313" key="4">
    <source>
        <dbReference type="Proteomes" id="UP000714275"/>
    </source>
</evidence>
<evidence type="ECO:0000259" key="2">
    <source>
        <dbReference type="Pfam" id="PF13391"/>
    </source>
</evidence>
<dbReference type="Pfam" id="PF13391">
    <property type="entry name" value="HNH_2"/>
    <property type="match status" value="1"/>
</dbReference>
<gene>
    <name evidence="3" type="ORF">EV702DRAFT_538669</name>
</gene>
<dbReference type="EMBL" id="JABBWD010000043">
    <property type="protein sequence ID" value="KAG1774255.1"/>
    <property type="molecule type" value="Genomic_DNA"/>
</dbReference>
<organism evidence="3 4">
    <name type="scientific">Suillus placidus</name>
    <dbReference type="NCBI Taxonomy" id="48579"/>
    <lineage>
        <taxon>Eukaryota</taxon>
        <taxon>Fungi</taxon>
        <taxon>Dikarya</taxon>
        <taxon>Basidiomycota</taxon>
        <taxon>Agaricomycotina</taxon>
        <taxon>Agaricomycetes</taxon>
        <taxon>Agaricomycetidae</taxon>
        <taxon>Boletales</taxon>
        <taxon>Suillineae</taxon>
        <taxon>Suillaceae</taxon>
        <taxon>Suillus</taxon>
    </lineage>
</organism>
<reference evidence="3" key="1">
    <citation type="journal article" date="2020" name="New Phytol.">
        <title>Comparative genomics reveals dynamic genome evolution in host specialist ectomycorrhizal fungi.</title>
        <authorList>
            <person name="Lofgren L.A."/>
            <person name="Nguyen N.H."/>
            <person name="Vilgalys R."/>
            <person name="Ruytinx J."/>
            <person name="Liao H.L."/>
            <person name="Branco S."/>
            <person name="Kuo A."/>
            <person name="LaButti K."/>
            <person name="Lipzen A."/>
            <person name="Andreopoulos W."/>
            <person name="Pangilinan J."/>
            <person name="Riley R."/>
            <person name="Hundley H."/>
            <person name="Na H."/>
            <person name="Barry K."/>
            <person name="Grigoriev I.V."/>
            <person name="Stajich J.E."/>
            <person name="Kennedy P.G."/>
        </authorList>
    </citation>
    <scope>NUCLEOTIDE SEQUENCE</scope>
    <source>
        <strain evidence="3">DOB743</strain>
    </source>
</reference>